<sequence length="213" mass="22661">MSTVRALSKHTRSMPRAMNPRAGKPMNSRAFHSPFAVLSSSSSSSPLTSPPAPQSNISSVFYEKQVDVSPEPHYSSSGQRMYVVSEPDPANTPYQVPSGAYPTSAPYVNFAPTDPPAQKPRSSTSSSFAHPYLSRAAPQNESGVMESAAVRHREAPGELHQRGGSYGGLGLMDAATTTKGEGELASRNPQPDDAKVAGKFSALGLEKAWKARK</sequence>
<reference evidence="2" key="1">
    <citation type="submission" date="2022-07" db="EMBL/GenBank/DDBJ databases">
        <title>Genome Sequence of Physisporinus lineatus.</title>
        <authorList>
            <person name="Buettner E."/>
        </authorList>
    </citation>
    <scope>NUCLEOTIDE SEQUENCE</scope>
    <source>
        <strain evidence="2">VT162</strain>
    </source>
</reference>
<organism evidence="2 3">
    <name type="scientific">Meripilus lineatus</name>
    <dbReference type="NCBI Taxonomy" id="2056292"/>
    <lineage>
        <taxon>Eukaryota</taxon>
        <taxon>Fungi</taxon>
        <taxon>Dikarya</taxon>
        <taxon>Basidiomycota</taxon>
        <taxon>Agaricomycotina</taxon>
        <taxon>Agaricomycetes</taxon>
        <taxon>Polyporales</taxon>
        <taxon>Meripilaceae</taxon>
        <taxon>Meripilus</taxon>
    </lineage>
</organism>
<evidence type="ECO:0000313" key="3">
    <source>
        <dbReference type="Proteomes" id="UP001212997"/>
    </source>
</evidence>
<dbReference type="EMBL" id="JANAWD010000384">
    <property type="protein sequence ID" value="KAJ3480284.1"/>
    <property type="molecule type" value="Genomic_DNA"/>
</dbReference>
<keyword evidence="3" id="KW-1185">Reference proteome</keyword>
<accession>A0AAD5YBZ3</accession>
<protein>
    <submittedName>
        <fullName evidence="2">Uncharacterized protein</fullName>
    </submittedName>
</protein>
<feature type="compositionally biased region" description="Basic and acidic residues" evidence="1">
    <location>
        <begin position="180"/>
        <end position="195"/>
    </location>
</feature>
<evidence type="ECO:0000313" key="2">
    <source>
        <dbReference type="EMBL" id="KAJ3480284.1"/>
    </source>
</evidence>
<dbReference type="AlphaFoldDB" id="A0AAD5YBZ3"/>
<evidence type="ECO:0000256" key="1">
    <source>
        <dbReference type="SAM" id="MobiDB-lite"/>
    </source>
</evidence>
<feature type="region of interest" description="Disordered" evidence="1">
    <location>
        <begin position="1"/>
        <end position="195"/>
    </location>
</feature>
<feature type="compositionally biased region" description="Basic and acidic residues" evidence="1">
    <location>
        <begin position="149"/>
        <end position="161"/>
    </location>
</feature>
<name>A0AAD5YBZ3_9APHY</name>
<dbReference type="Proteomes" id="UP001212997">
    <property type="component" value="Unassembled WGS sequence"/>
</dbReference>
<comment type="caution">
    <text evidence="2">The sequence shown here is derived from an EMBL/GenBank/DDBJ whole genome shotgun (WGS) entry which is preliminary data.</text>
</comment>
<gene>
    <name evidence="2" type="ORF">NLI96_g8465</name>
</gene>
<proteinExistence type="predicted"/>
<feature type="compositionally biased region" description="Low complexity" evidence="1">
    <location>
        <begin position="33"/>
        <end position="47"/>
    </location>
</feature>